<name>A0ACC2RRJ0_9FUNG</name>
<keyword evidence="2" id="KW-1185">Reference proteome</keyword>
<evidence type="ECO:0000313" key="1">
    <source>
        <dbReference type="EMBL" id="KAJ9052702.1"/>
    </source>
</evidence>
<sequence length="124" mass="13493">MAMGNFLAAQGISIPICHGEIFTNFFGPGATAYQVVGLVIFGWPTFHRKFFCFPCRSGPSYSGIFGLACTVRIDNSLPLETWAQGQDLNPEPEFLQAAGPMDREPVCPHFSEIEPPQAEAPAKS</sequence>
<dbReference type="Proteomes" id="UP001165960">
    <property type="component" value="Unassembled WGS sequence"/>
</dbReference>
<dbReference type="EMBL" id="QTSX02006619">
    <property type="protein sequence ID" value="KAJ9052702.1"/>
    <property type="molecule type" value="Genomic_DNA"/>
</dbReference>
<reference evidence="1" key="1">
    <citation type="submission" date="2022-04" db="EMBL/GenBank/DDBJ databases">
        <title>Genome of the entomopathogenic fungus Entomophthora muscae.</title>
        <authorList>
            <person name="Elya C."/>
            <person name="Lovett B.R."/>
            <person name="Lee E."/>
            <person name="Macias A.M."/>
            <person name="Hajek A.E."/>
            <person name="De Bivort B.L."/>
            <person name="Kasson M.T."/>
            <person name="De Fine Licht H.H."/>
            <person name="Stajich J.E."/>
        </authorList>
    </citation>
    <scope>NUCLEOTIDE SEQUENCE</scope>
    <source>
        <strain evidence="1">Berkeley</strain>
    </source>
</reference>
<evidence type="ECO:0000313" key="2">
    <source>
        <dbReference type="Proteomes" id="UP001165960"/>
    </source>
</evidence>
<accession>A0ACC2RRJ0</accession>
<gene>
    <name evidence="1" type="ORF">DSO57_1031651</name>
</gene>
<organism evidence="1 2">
    <name type="scientific">Entomophthora muscae</name>
    <dbReference type="NCBI Taxonomy" id="34485"/>
    <lineage>
        <taxon>Eukaryota</taxon>
        <taxon>Fungi</taxon>
        <taxon>Fungi incertae sedis</taxon>
        <taxon>Zoopagomycota</taxon>
        <taxon>Entomophthoromycotina</taxon>
        <taxon>Entomophthoromycetes</taxon>
        <taxon>Entomophthorales</taxon>
        <taxon>Entomophthoraceae</taxon>
        <taxon>Entomophthora</taxon>
    </lineage>
</organism>
<comment type="caution">
    <text evidence="1">The sequence shown here is derived from an EMBL/GenBank/DDBJ whole genome shotgun (WGS) entry which is preliminary data.</text>
</comment>
<proteinExistence type="predicted"/>
<protein>
    <submittedName>
        <fullName evidence="1">Uncharacterized protein</fullName>
    </submittedName>
</protein>